<feature type="domain" description="Alpha/beta hydrolase fold-3" evidence="3">
    <location>
        <begin position="88"/>
        <end position="291"/>
    </location>
</feature>
<dbReference type="AlphaFoldDB" id="A0A315ETR5"/>
<dbReference type="Proteomes" id="UP000251341">
    <property type="component" value="Unassembled WGS sequence"/>
</dbReference>
<dbReference type="PANTHER" id="PTHR48081">
    <property type="entry name" value="AB HYDROLASE SUPERFAMILY PROTEIN C4A8.06C"/>
    <property type="match status" value="1"/>
</dbReference>
<protein>
    <submittedName>
        <fullName evidence="4">Alpha/beta hydrolase</fullName>
    </submittedName>
</protein>
<keyword evidence="2 4" id="KW-0378">Hydrolase</keyword>
<dbReference type="InterPro" id="IPR029058">
    <property type="entry name" value="AB_hydrolase_fold"/>
</dbReference>
<dbReference type="InterPro" id="IPR050300">
    <property type="entry name" value="GDXG_lipolytic_enzyme"/>
</dbReference>
<dbReference type="PANTHER" id="PTHR48081:SF8">
    <property type="entry name" value="ALPHA_BETA HYDROLASE FOLD-3 DOMAIN-CONTAINING PROTEIN-RELATED"/>
    <property type="match status" value="1"/>
</dbReference>
<evidence type="ECO:0000259" key="3">
    <source>
        <dbReference type="Pfam" id="PF07859"/>
    </source>
</evidence>
<dbReference type="RefSeq" id="WP_108358634.1">
    <property type="nucleotide sequence ID" value="NZ_NESP01000001.1"/>
</dbReference>
<comment type="caution">
    <text evidence="4">The sequence shown here is derived from an EMBL/GenBank/DDBJ whole genome shotgun (WGS) entry which is preliminary data.</text>
</comment>
<dbReference type="Pfam" id="PF07859">
    <property type="entry name" value="Abhydrolase_3"/>
    <property type="match status" value="1"/>
</dbReference>
<sequence length="317" mass="34002">MSHSRNPQSLLTPAMRDVLHAIAKAGRPPMALLTPEQAKQAYALGAGVLEVNAQKMARDDTLHIPTRDGATLRAKLWAEHAKPNLPVLLYFHGGGFTVGSPETHEALCKHLAHLAHCAVVSLDYRLAPEHTFPAAHNDALDALQWLCANAPLLGLDATRIAIGGDSAGGTLTAATAIAARDAGIDLKLQLMFYPGCSPEHMPSAHTFDKGFLLEKASIDYFYGHYMPNAADRQDPRFSPLLAEVSGVAPAWLGLAECDPLVDEGVAYADHLRLAGVPVDLEIYKGVVHSFIQMGRVIPEALTAHMDAARALRHAFGV</sequence>
<keyword evidence="5" id="KW-1185">Reference proteome</keyword>
<evidence type="ECO:0000313" key="4">
    <source>
        <dbReference type="EMBL" id="PUE60599.1"/>
    </source>
</evidence>
<name>A0A315ETR5_9BURK</name>
<comment type="similarity">
    <text evidence="1">Belongs to the 'GDXG' lipolytic enzyme family.</text>
</comment>
<dbReference type="SUPFAM" id="SSF53474">
    <property type="entry name" value="alpha/beta-Hydrolases"/>
    <property type="match status" value="1"/>
</dbReference>
<dbReference type="Gene3D" id="3.40.50.1820">
    <property type="entry name" value="alpha/beta hydrolase"/>
    <property type="match status" value="1"/>
</dbReference>
<accession>A0A315ETR5</accession>
<organism evidence="4 5">
    <name type="scientific">Limnohabitans curvus</name>
    <dbReference type="NCBI Taxonomy" id="323423"/>
    <lineage>
        <taxon>Bacteria</taxon>
        <taxon>Pseudomonadati</taxon>
        <taxon>Pseudomonadota</taxon>
        <taxon>Betaproteobacteria</taxon>
        <taxon>Burkholderiales</taxon>
        <taxon>Comamonadaceae</taxon>
        <taxon>Limnohabitans</taxon>
    </lineage>
</organism>
<reference evidence="4 5" key="1">
    <citation type="submission" date="2017-04" db="EMBL/GenBank/DDBJ databases">
        <title>Unexpected and diverse lifestyles within the genus Limnohabitans.</title>
        <authorList>
            <person name="Kasalicky V."/>
            <person name="Mehrshad M."/>
            <person name="Andrei S.-A."/>
            <person name="Salcher M."/>
            <person name="Kratochvilova H."/>
            <person name="Simek K."/>
            <person name="Ghai R."/>
        </authorList>
    </citation>
    <scope>NUCLEOTIDE SEQUENCE [LARGE SCALE GENOMIC DNA]</scope>
    <source>
        <strain evidence="4 5">MWH-C5</strain>
    </source>
</reference>
<gene>
    <name evidence="4" type="ORF">B9Z44_14085</name>
</gene>
<evidence type="ECO:0000256" key="1">
    <source>
        <dbReference type="ARBA" id="ARBA00010515"/>
    </source>
</evidence>
<dbReference type="InterPro" id="IPR013094">
    <property type="entry name" value="AB_hydrolase_3"/>
</dbReference>
<dbReference type="GO" id="GO:0016787">
    <property type="term" value="F:hydrolase activity"/>
    <property type="evidence" value="ECO:0007669"/>
    <property type="project" value="UniProtKB-KW"/>
</dbReference>
<evidence type="ECO:0000256" key="2">
    <source>
        <dbReference type="ARBA" id="ARBA00022801"/>
    </source>
</evidence>
<proteinExistence type="inferred from homology"/>
<dbReference type="PROSITE" id="PS01173">
    <property type="entry name" value="LIPASE_GDXG_HIS"/>
    <property type="match status" value="1"/>
</dbReference>
<dbReference type="InterPro" id="IPR002168">
    <property type="entry name" value="Lipase_GDXG_HIS_AS"/>
</dbReference>
<dbReference type="EMBL" id="NESP01000001">
    <property type="protein sequence ID" value="PUE60599.1"/>
    <property type="molecule type" value="Genomic_DNA"/>
</dbReference>
<evidence type="ECO:0000313" key="5">
    <source>
        <dbReference type="Proteomes" id="UP000251341"/>
    </source>
</evidence>